<dbReference type="Pfam" id="PF04015">
    <property type="entry name" value="DUF362"/>
    <property type="match status" value="1"/>
</dbReference>
<name>I2Q7I6_9BACT</name>
<dbReference type="InterPro" id="IPR007160">
    <property type="entry name" value="DUF362"/>
</dbReference>
<accession>I2Q7I6</accession>
<dbReference type="HOGENOM" id="CLU_047797_0_0_7"/>
<evidence type="ECO:0000313" key="2">
    <source>
        <dbReference type="EMBL" id="EIG55742.1"/>
    </source>
</evidence>
<dbReference type="EMBL" id="JH600067">
    <property type="protein sequence ID" value="EIG55742.1"/>
    <property type="molecule type" value="Genomic_DNA"/>
</dbReference>
<gene>
    <name evidence="2" type="ORF">DesU5LDRAFT_0017</name>
</gene>
<organism evidence="2">
    <name type="scientific">Desulfovibrio sp. U5L</name>
    <dbReference type="NCBI Taxonomy" id="596152"/>
    <lineage>
        <taxon>Bacteria</taxon>
        <taxon>Pseudomonadati</taxon>
        <taxon>Thermodesulfobacteriota</taxon>
        <taxon>Desulfovibrionia</taxon>
        <taxon>Desulfovibrionales</taxon>
        <taxon>Desulfovibrionaceae</taxon>
        <taxon>Desulfovibrio</taxon>
    </lineage>
</organism>
<proteinExistence type="predicted"/>
<sequence length="408" mass="43840">MARSRVALGHAPIPESPDAWTEKSLDAVVRLAGEVLDACCDLPALVRGQNVLVKPNLVRPNPSNPCAVVTDERVILAVVRLLRDAGAARVQVGDNPGYGLSLVEAMAGMEPFLARLAQSGGELVRFDAGDAVAVANPDAFLYDPVTLPRALLEADRYVNLPKMKTHVHTLVTLGIKNQYGLVLDDERMFCHRNDINPKIVDILRLVRPDVTLLDGLWAVQGQAPLSGSAVPDMNVLVAGTDVAAVDTVAADLMGVRAEEVAMLRLVRQEGLGETDLAAIEVVGADPAALRRSFVRPVISSMGAYDAVRVMEGGACSGCLSALRHALDKLASEGLLDGGGRDPVTLYVGRPMAERRNLRNVRGDLWCFGSCAAHLVFNTHKREENAGFVPGCPPHILDFYKAYKKRYCG</sequence>
<dbReference type="AlphaFoldDB" id="I2Q7I6"/>
<protein>
    <recommendedName>
        <fullName evidence="1">DUF362 domain-containing protein</fullName>
    </recommendedName>
</protein>
<evidence type="ECO:0000259" key="1">
    <source>
        <dbReference type="Pfam" id="PF04015"/>
    </source>
</evidence>
<dbReference type="eggNOG" id="COG2006">
    <property type="taxonomic scope" value="Bacteria"/>
</dbReference>
<dbReference type="OrthoDB" id="9785671at2"/>
<feature type="domain" description="DUF362" evidence="1">
    <location>
        <begin position="51"/>
        <end position="251"/>
    </location>
</feature>
<dbReference type="STRING" id="596152.DesU5LDRAFT_0017"/>
<reference evidence="2" key="1">
    <citation type="submission" date="2011-11" db="EMBL/GenBank/DDBJ databases">
        <title>Improved High-Quality Draft sequence of Desulfovibrio sp. U5L.</title>
        <authorList>
            <consortium name="US DOE Joint Genome Institute"/>
            <person name="Lucas S."/>
            <person name="Han J."/>
            <person name="Lapidus A."/>
            <person name="Cheng J.-F."/>
            <person name="Goodwin L."/>
            <person name="Pitluck S."/>
            <person name="Peters L."/>
            <person name="Ovchinnikova G."/>
            <person name="Held B."/>
            <person name="Detter J.C."/>
            <person name="Han C."/>
            <person name="Tapia R."/>
            <person name="Land M."/>
            <person name="Hauser L."/>
            <person name="Kyrpides N."/>
            <person name="Ivanova N."/>
            <person name="Pagani I."/>
            <person name="Gabster J."/>
            <person name="Walker C."/>
            <person name="Stolyar S."/>
            <person name="Stahl D."/>
            <person name="Arkin A."/>
            <person name="Dehal P."/>
            <person name="Hazen T."/>
            <person name="Woyke T."/>
        </authorList>
    </citation>
    <scope>NUCLEOTIDE SEQUENCE [LARGE SCALE GENOMIC DNA]</scope>
    <source>
        <strain evidence="2">U5L</strain>
    </source>
</reference>